<sequence>MLQAILFSWTHLRILQHINSRRIYFESELPTACLCS</sequence>
<keyword evidence="2" id="KW-1185">Reference proteome</keyword>
<reference evidence="1" key="2">
    <citation type="submission" date="2018-08" db="UniProtKB">
        <authorList>
            <consortium name="EnsemblPlants"/>
        </authorList>
    </citation>
    <scope>IDENTIFICATION</scope>
    <source>
        <strain evidence="1">Yugu1</strain>
    </source>
</reference>
<accession>K4ANU9</accession>
<reference evidence="2" key="1">
    <citation type="journal article" date="2012" name="Nat. Biotechnol.">
        <title>Reference genome sequence of the model plant Setaria.</title>
        <authorList>
            <person name="Bennetzen J.L."/>
            <person name="Schmutz J."/>
            <person name="Wang H."/>
            <person name="Percifield R."/>
            <person name="Hawkins J."/>
            <person name="Pontaroli A.C."/>
            <person name="Estep M."/>
            <person name="Feng L."/>
            <person name="Vaughn J.N."/>
            <person name="Grimwood J."/>
            <person name="Jenkins J."/>
            <person name="Barry K."/>
            <person name="Lindquist E."/>
            <person name="Hellsten U."/>
            <person name="Deshpande S."/>
            <person name="Wang X."/>
            <person name="Wu X."/>
            <person name="Mitros T."/>
            <person name="Triplett J."/>
            <person name="Yang X."/>
            <person name="Ye C.Y."/>
            <person name="Mauro-Herrera M."/>
            <person name="Wang L."/>
            <person name="Li P."/>
            <person name="Sharma M."/>
            <person name="Sharma R."/>
            <person name="Ronald P.C."/>
            <person name="Panaud O."/>
            <person name="Kellogg E.A."/>
            <person name="Brutnell T.P."/>
            <person name="Doust A.N."/>
            <person name="Tuskan G.A."/>
            <person name="Rokhsar D."/>
            <person name="Devos K.M."/>
        </authorList>
    </citation>
    <scope>NUCLEOTIDE SEQUENCE [LARGE SCALE GENOMIC DNA]</scope>
    <source>
        <strain evidence="2">cv. Yugu1</strain>
    </source>
</reference>
<dbReference type="AlphaFoldDB" id="K4ANU9"/>
<dbReference type="HOGENOM" id="CLU_3360648_0_0_1"/>
<evidence type="ECO:0000313" key="1">
    <source>
        <dbReference type="EnsemblPlants" id="KQK92453"/>
    </source>
</evidence>
<dbReference type="Proteomes" id="UP000004995">
    <property type="component" value="Unassembled WGS sequence"/>
</dbReference>
<organism evidence="1 2">
    <name type="scientific">Setaria italica</name>
    <name type="common">Foxtail millet</name>
    <name type="synonym">Panicum italicum</name>
    <dbReference type="NCBI Taxonomy" id="4555"/>
    <lineage>
        <taxon>Eukaryota</taxon>
        <taxon>Viridiplantae</taxon>
        <taxon>Streptophyta</taxon>
        <taxon>Embryophyta</taxon>
        <taxon>Tracheophyta</taxon>
        <taxon>Spermatophyta</taxon>
        <taxon>Magnoliopsida</taxon>
        <taxon>Liliopsida</taxon>
        <taxon>Poales</taxon>
        <taxon>Poaceae</taxon>
        <taxon>PACMAD clade</taxon>
        <taxon>Panicoideae</taxon>
        <taxon>Panicodae</taxon>
        <taxon>Paniceae</taxon>
        <taxon>Cenchrinae</taxon>
        <taxon>Setaria</taxon>
    </lineage>
</organism>
<protein>
    <submittedName>
        <fullName evidence="1">Uncharacterized protein</fullName>
    </submittedName>
</protein>
<dbReference type="InParanoid" id="K4ANU9"/>
<dbReference type="EMBL" id="AGNK02006123">
    <property type="status" value="NOT_ANNOTATED_CDS"/>
    <property type="molecule type" value="Genomic_DNA"/>
</dbReference>
<proteinExistence type="predicted"/>
<name>K4ANU9_SETIT</name>
<evidence type="ECO:0000313" key="2">
    <source>
        <dbReference type="Proteomes" id="UP000004995"/>
    </source>
</evidence>
<dbReference type="EnsemblPlants" id="KQK92453">
    <property type="protein sequence ID" value="KQK92453"/>
    <property type="gene ID" value="SETIT_040597mg"/>
</dbReference>
<dbReference type="Gramene" id="KQK92453">
    <property type="protein sequence ID" value="KQK92453"/>
    <property type="gene ID" value="SETIT_040597mg"/>
</dbReference>